<dbReference type="NCBIfam" id="TIGR01484">
    <property type="entry name" value="HAD-SF-IIB"/>
    <property type="match status" value="1"/>
</dbReference>
<keyword evidence="2" id="KW-1185">Reference proteome</keyword>
<comment type="caution">
    <text evidence="1">The sequence shown here is derived from an EMBL/GenBank/DDBJ whole genome shotgun (WGS) entry which is preliminary data.</text>
</comment>
<protein>
    <submittedName>
        <fullName evidence="1">Cof-type HAD-IIB family hydrolase</fullName>
    </submittedName>
</protein>
<accession>A0ABS6D4T3</accession>
<organism evidence="1 2">
    <name type="scientific">Faecalicatena faecalis</name>
    <dbReference type="NCBI Taxonomy" id="2726362"/>
    <lineage>
        <taxon>Bacteria</taxon>
        <taxon>Bacillati</taxon>
        <taxon>Bacillota</taxon>
        <taxon>Clostridia</taxon>
        <taxon>Lachnospirales</taxon>
        <taxon>Lachnospiraceae</taxon>
        <taxon>Faecalicatena</taxon>
    </lineage>
</organism>
<proteinExistence type="predicted"/>
<name>A0ABS6D4T3_9FIRM</name>
<dbReference type="EMBL" id="JABACJ020000008">
    <property type="protein sequence ID" value="MBU3876191.1"/>
    <property type="molecule type" value="Genomic_DNA"/>
</dbReference>
<dbReference type="RefSeq" id="WP_216241225.1">
    <property type="nucleotide sequence ID" value="NZ_JABACJ020000008.1"/>
</dbReference>
<evidence type="ECO:0000313" key="1">
    <source>
        <dbReference type="EMBL" id="MBU3876191.1"/>
    </source>
</evidence>
<reference evidence="1 2" key="1">
    <citation type="submission" date="2021-06" db="EMBL/GenBank/DDBJ databases">
        <title>Faecalicatena sp. nov. isolated from porcine feces.</title>
        <authorList>
            <person name="Oh B.S."/>
            <person name="Lee J.H."/>
        </authorList>
    </citation>
    <scope>NUCLEOTIDE SEQUENCE [LARGE SCALE GENOMIC DNA]</scope>
    <source>
        <strain evidence="1 2">AGMB00832</strain>
    </source>
</reference>
<dbReference type="PROSITE" id="PS01228">
    <property type="entry name" value="COF_1"/>
    <property type="match status" value="1"/>
</dbReference>
<dbReference type="GO" id="GO:0016787">
    <property type="term" value="F:hydrolase activity"/>
    <property type="evidence" value="ECO:0007669"/>
    <property type="project" value="UniProtKB-KW"/>
</dbReference>
<dbReference type="SFLD" id="SFLDS00003">
    <property type="entry name" value="Haloacid_Dehalogenase"/>
    <property type="match status" value="1"/>
</dbReference>
<dbReference type="Proteomes" id="UP000723714">
    <property type="component" value="Unassembled WGS sequence"/>
</dbReference>
<gene>
    <name evidence="1" type="ORF">HGO97_010240</name>
</gene>
<dbReference type="PANTHER" id="PTHR10000">
    <property type="entry name" value="PHOSPHOSERINE PHOSPHATASE"/>
    <property type="match status" value="1"/>
</dbReference>
<dbReference type="InterPro" id="IPR000150">
    <property type="entry name" value="Cof"/>
</dbReference>
<dbReference type="Pfam" id="PF08282">
    <property type="entry name" value="Hydrolase_3"/>
    <property type="match status" value="1"/>
</dbReference>
<dbReference type="PANTHER" id="PTHR10000:SF25">
    <property type="entry name" value="PHOSPHATASE YKRA-RELATED"/>
    <property type="match status" value="1"/>
</dbReference>
<keyword evidence="1" id="KW-0378">Hydrolase</keyword>
<dbReference type="SFLD" id="SFLDG01140">
    <property type="entry name" value="C2.B:_Phosphomannomutase_and_P"/>
    <property type="match status" value="1"/>
</dbReference>
<sequence>MKQSALFFDIDGTILSEITMKIPQSAMDAMRAAKAAGHLLFINTGRTLCSIPAVIRQFPFDGFLCGCGTYLTYQDEVLFSSSLPEKRGREIIDKMIECRLEGIVEAVDDIYLPERISRFDRLEGSRRYFQNEGLGMECYLETGRFIYDKLFVYADEKSDRESFFKFIESDMVVIDRGEDTYECTQKAYSKATACDFILKKFKMEKEQAYVFGDSMNDLSMFEYAEHTIAMGNHAEGPEPYTEYVTAKVEEDGIAKALAHYGLM</sequence>
<dbReference type="NCBIfam" id="TIGR00099">
    <property type="entry name" value="Cof-subfamily"/>
    <property type="match status" value="1"/>
</dbReference>
<evidence type="ECO:0000313" key="2">
    <source>
        <dbReference type="Proteomes" id="UP000723714"/>
    </source>
</evidence>
<dbReference type="InterPro" id="IPR006379">
    <property type="entry name" value="HAD-SF_hydro_IIB"/>
</dbReference>